<dbReference type="SUPFAM" id="SSF56747">
    <property type="entry name" value="Prim-pol domain"/>
    <property type="match status" value="1"/>
</dbReference>
<dbReference type="Pfam" id="PF09250">
    <property type="entry name" value="Prim-Pol"/>
    <property type="match status" value="1"/>
</dbReference>
<dbReference type="AlphaFoldDB" id="A0A4Z0NIC5"/>
<feature type="region of interest" description="Disordered" evidence="1">
    <location>
        <begin position="878"/>
        <end position="908"/>
    </location>
</feature>
<protein>
    <recommendedName>
        <fullName evidence="2">DNA primase/polymerase bifunctional N-terminal domain-containing protein</fullName>
    </recommendedName>
</protein>
<evidence type="ECO:0000259" key="2">
    <source>
        <dbReference type="SMART" id="SM00943"/>
    </source>
</evidence>
<dbReference type="SUPFAM" id="SSF52540">
    <property type="entry name" value="P-loop containing nucleoside triphosphate hydrolases"/>
    <property type="match status" value="1"/>
</dbReference>
<proteinExistence type="predicted"/>
<comment type="caution">
    <text evidence="3">The sequence shown here is derived from an EMBL/GenBank/DDBJ whole genome shotgun (WGS) entry which is preliminary data.</text>
</comment>
<dbReference type="Gene3D" id="3.40.50.300">
    <property type="entry name" value="P-loop containing nucleotide triphosphate hydrolases"/>
    <property type="match status" value="1"/>
</dbReference>
<organism evidence="3 4">
    <name type="scientific">Methylobacterium nonmethylotrophicum</name>
    <dbReference type="NCBI Taxonomy" id="1141884"/>
    <lineage>
        <taxon>Bacteria</taxon>
        <taxon>Pseudomonadati</taxon>
        <taxon>Pseudomonadota</taxon>
        <taxon>Alphaproteobacteria</taxon>
        <taxon>Hyphomicrobiales</taxon>
        <taxon>Methylobacteriaceae</taxon>
        <taxon>Methylobacterium</taxon>
    </lineage>
</organism>
<name>A0A4Z0NIC5_9HYPH</name>
<dbReference type="InterPro" id="IPR045455">
    <property type="entry name" value="NrS-1_pol-like_helicase"/>
</dbReference>
<dbReference type="InterPro" id="IPR015330">
    <property type="entry name" value="DNA_primase/pol_bifunc_N"/>
</dbReference>
<evidence type="ECO:0000313" key="4">
    <source>
        <dbReference type="Proteomes" id="UP000297535"/>
    </source>
</evidence>
<gene>
    <name evidence="3" type="ORF">EU555_25990</name>
</gene>
<reference evidence="3 4" key="1">
    <citation type="submission" date="2019-04" db="EMBL/GenBank/DDBJ databases">
        <authorList>
            <person name="Feng G."/>
            <person name="Zhu H."/>
        </authorList>
    </citation>
    <scope>NUCLEOTIDE SEQUENCE [LARGE SCALE GENOMIC DNA]</scope>
    <source>
        <strain evidence="3 4">6HR-1</strain>
    </source>
</reference>
<accession>A0A4Z0NIC5</accession>
<dbReference type="Proteomes" id="UP000297535">
    <property type="component" value="Unassembled WGS sequence"/>
</dbReference>
<dbReference type="SMART" id="SM00943">
    <property type="entry name" value="Prim-Pol"/>
    <property type="match status" value="1"/>
</dbReference>
<dbReference type="EMBL" id="SRLB01000024">
    <property type="protein sequence ID" value="TGD95857.1"/>
    <property type="molecule type" value="Genomic_DNA"/>
</dbReference>
<dbReference type="OrthoDB" id="8215052at2"/>
<evidence type="ECO:0000313" key="3">
    <source>
        <dbReference type="EMBL" id="TGD95857.1"/>
    </source>
</evidence>
<sequence length="908" mass="101328">MLAFESRDALAYKSLLLSHHLISSDRIVVDLRGLSRFRQNPDGKPANSIEMAAVGLKASTMTTANNLFFKESAATAKGNLDFALKYAELGFQIFPVDFVVQGEDGSWESSRNRYYRQCAVRDGREPRLCPSPGKEPLVQWKDGATSSPEQIHRWFTKKHGGWPRANIGIATGPRSGIWVLDVDGPKGKKSLDDLIAKYGALPDTAHVITHSSGEHYYFRWPEGCDLRNTASALGEGLDTRADGGYVVAPPSRGVSGNLYMFASGRSVAEIEIARAPQWLQDLAFSATKARTAAVEAPSRSKEKKSHKNVSVLEMVDAAATIPEIAEKLALIGDGEGQRGFDSTINEAACAYFRFQGTEAPAGVLKATLRSTVERAPVKRERENYARYLSDEYLDRRIEQAREYICNSESAGNEERNFIFDDYQELIDALNRITAVVWVGDAMRFLIQENDHTRFVRQQDARNALAPYKYAVEVADRKGNKNTKVKAGFDVWIESDRRRQYEKKTFDPSLRHDASVFNTYSGLGINPMPGDWSLMQAHLFDNICHGSLILYRALLSWIAQLLQQPGRKLGSAVVLRGVKGCGKSIVADWLRRIIGDKHARKISNPRHLTGQFNSHFGEAILVVMEEAYWAGDHSVEGMLKDFITSDDIMLERKGIDAEEVKNYSRLLVISNNDWVVPAGHGERRFMVFDVGSGKAQDTSYFGALDKQMRDGGAAAMVHDLLSYDFDEAVLRKPPRTAGLVDQIKEGLRPDERWFYSMLMDGHVPDREDLEWQDNQPLEVPAATLRDSFNDFVPQYRGGQVTPNVFGQFLRRMIPQLPAPTRPGAKHGGERARHYVLPPLSELRSAFKARYGISFEQDTEKPEPVLCWAECLEARGLFATRKPSTSDDKPVEGITLPSPANDQAPASDAA</sequence>
<evidence type="ECO:0000256" key="1">
    <source>
        <dbReference type="SAM" id="MobiDB-lite"/>
    </source>
</evidence>
<keyword evidence="4" id="KW-1185">Reference proteome</keyword>
<dbReference type="CDD" id="cd04859">
    <property type="entry name" value="Prim_Pol"/>
    <property type="match status" value="1"/>
</dbReference>
<dbReference type="RefSeq" id="WP_135418263.1">
    <property type="nucleotide sequence ID" value="NZ_SRLB01000024.1"/>
</dbReference>
<feature type="domain" description="DNA primase/polymerase bifunctional N-terminal" evidence="2">
    <location>
        <begin position="83"/>
        <end position="279"/>
    </location>
</feature>
<dbReference type="Pfam" id="PF19263">
    <property type="entry name" value="DUF5906"/>
    <property type="match status" value="1"/>
</dbReference>
<dbReference type="InterPro" id="IPR027417">
    <property type="entry name" value="P-loop_NTPase"/>
</dbReference>